<comment type="caution">
    <text evidence="4">The sequence shown here is derived from an EMBL/GenBank/DDBJ whole genome shotgun (WGS) entry which is preliminary data.</text>
</comment>
<sequence length="572" mass="64962">MLRATNNTISKFTSSRLIRTKHTSHFEGADFNSYFRTEVAKVDSWLKSTRFKNVKRPYSAEDIVKHRGSISPSQLSYPSSVQAEKLFSLLEEHFNSRKPLHTLGVLDPVQMSQLSKCEDIKVAYVSGWACSSTMVGSTNEVSPDFGDYPYNTVPNQVERIFKAQQMHDRKAFLETYNQAKNGSTDPIFVDYMKPIIADGDMGHGGPTTVMKLAKLFAEKGAAGVHLEDQMVGGKRCGHLSGAVLVPTGAHLSRLIATRFQWDILGTENLLLARTDSCNAKLISSDIDPRDHSFIQGILDQKTDRWADLLLRLESEEADKSTIAQAEAEWYDKNKLYTYEEMIQERFTESEYGHYKQKKEEYLQRANKNFLSIKEMKSVATQVNANKRLEFCWMAPRTKEGYYMFKGGMEPAIRRSLVFAPYSDMIWLETKTPDVAQARSFAKEIHDVYPFVKFVYNLSPSFNWGAHGFSKDEMKSFIWDLAQEGFVLQLVSLAGLHTNAASFWELASNFQTEGMKAYVEKVQSREKDLNCDVLTHQKWSGAEYMDSLLQVVQNGSSSQTMSTSGESFTENQF</sequence>
<protein>
    <recommendedName>
        <fullName evidence="3">Isocitrate lyase</fullName>
    </recommendedName>
</protein>
<reference evidence="4 5" key="1">
    <citation type="submission" date="2024-05" db="EMBL/GenBank/DDBJ databases">
        <title>Long read based assembly of the Candida bracarensis genome reveals expanded adhesin content.</title>
        <authorList>
            <person name="Marcet-Houben M."/>
            <person name="Ksiezopolska E."/>
            <person name="Gabaldon T."/>
        </authorList>
    </citation>
    <scope>NUCLEOTIDE SEQUENCE [LARGE SCALE GENOMIC DNA]</scope>
    <source>
        <strain evidence="4 5">CBM6</strain>
    </source>
</reference>
<dbReference type="SUPFAM" id="SSF51621">
    <property type="entry name" value="Phosphoenolpyruvate/pyruvate domain"/>
    <property type="match status" value="1"/>
</dbReference>
<dbReference type="PANTHER" id="PTHR21631:SF13">
    <property type="entry name" value="MITOCHONDRIAL 2-METHYLISOCITRATE LYASE ICL2"/>
    <property type="match status" value="1"/>
</dbReference>
<dbReference type="Gene3D" id="1.10.10.850">
    <property type="match status" value="1"/>
</dbReference>
<dbReference type="CDD" id="cd00377">
    <property type="entry name" value="ICL_PEPM"/>
    <property type="match status" value="1"/>
</dbReference>
<evidence type="ECO:0000313" key="4">
    <source>
        <dbReference type="EMBL" id="KAL3233609.1"/>
    </source>
</evidence>
<dbReference type="InterPro" id="IPR015813">
    <property type="entry name" value="Pyrv/PenolPyrv_kinase-like_dom"/>
</dbReference>
<dbReference type="InterPro" id="IPR006254">
    <property type="entry name" value="Isocitrate_lyase"/>
</dbReference>
<dbReference type="GO" id="GO:0016829">
    <property type="term" value="F:lyase activity"/>
    <property type="evidence" value="ECO:0007669"/>
    <property type="project" value="UniProtKB-KW"/>
</dbReference>
<evidence type="ECO:0000313" key="5">
    <source>
        <dbReference type="Proteomes" id="UP001623330"/>
    </source>
</evidence>
<dbReference type="PROSITE" id="PS00161">
    <property type="entry name" value="ISOCITRATE_LYASE"/>
    <property type="match status" value="1"/>
</dbReference>
<comment type="similarity">
    <text evidence="1 3">Belongs to the isocitrate lyase/PEP mutase superfamily. Isocitrate lyase family.</text>
</comment>
<dbReference type="PIRSF" id="PIRSF001362">
    <property type="entry name" value="Isocit_lyase"/>
    <property type="match status" value="1"/>
</dbReference>
<dbReference type="InterPro" id="IPR039556">
    <property type="entry name" value="ICL/PEPM"/>
</dbReference>
<dbReference type="PANTHER" id="PTHR21631">
    <property type="entry name" value="ISOCITRATE LYASE/MALATE SYNTHASE"/>
    <property type="match status" value="1"/>
</dbReference>
<dbReference type="InterPro" id="IPR018523">
    <property type="entry name" value="Isocitrate_lyase_ph_CS"/>
</dbReference>
<evidence type="ECO:0000256" key="1">
    <source>
        <dbReference type="ARBA" id="ARBA00005704"/>
    </source>
</evidence>
<proteinExistence type="inferred from homology"/>
<accession>A0ABR4NXM9</accession>
<dbReference type="NCBIfam" id="TIGR01346">
    <property type="entry name" value="isocit_lyase"/>
    <property type="match status" value="1"/>
</dbReference>
<evidence type="ECO:0000256" key="3">
    <source>
        <dbReference type="PIRNR" id="PIRNR001362"/>
    </source>
</evidence>
<keyword evidence="5" id="KW-1185">Reference proteome</keyword>
<evidence type="ECO:0000256" key="2">
    <source>
        <dbReference type="ARBA" id="ARBA00023239"/>
    </source>
</evidence>
<dbReference type="Proteomes" id="UP001623330">
    <property type="component" value="Unassembled WGS sequence"/>
</dbReference>
<keyword evidence="2 3" id="KW-0456">Lyase</keyword>
<dbReference type="Pfam" id="PF00463">
    <property type="entry name" value="ICL"/>
    <property type="match status" value="1"/>
</dbReference>
<name>A0ABR4NXM9_9SACH</name>
<dbReference type="InterPro" id="IPR040442">
    <property type="entry name" value="Pyrv_kinase-like_dom_sf"/>
</dbReference>
<gene>
    <name evidence="4" type="ORF">RNJ44_03649</name>
</gene>
<organism evidence="4 5">
    <name type="scientific">Nakaseomyces bracarensis</name>
    <dbReference type="NCBI Taxonomy" id="273131"/>
    <lineage>
        <taxon>Eukaryota</taxon>
        <taxon>Fungi</taxon>
        <taxon>Dikarya</taxon>
        <taxon>Ascomycota</taxon>
        <taxon>Saccharomycotina</taxon>
        <taxon>Saccharomycetes</taxon>
        <taxon>Saccharomycetales</taxon>
        <taxon>Saccharomycetaceae</taxon>
        <taxon>Nakaseomyces</taxon>
    </lineage>
</organism>
<dbReference type="Gene3D" id="3.20.20.60">
    <property type="entry name" value="Phosphoenolpyruvate-binding domains"/>
    <property type="match status" value="1"/>
</dbReference>
<dbReference type="EMBL" id="JBEVYD010000004">
    <property type="protein sequence ID" value="KAL3233609.1"/>
    <property type="molecule type" value="Genomic_DNA"/>
</dbReference>